<gene>
    <name evidence="7" type="ORF">P4T90_13770</name>
</gene>
<sequence length="637" mass="70193">MESKSWLLNEWLQVLKNKKWMAAIIVILFVPSLYSGTYLWANWNPYAHLERLPVAVANDDELVSQQGRTYNLGKDLVSQLHRDKSFHWVFVSKKQADRGLQNNRYYFEIYIPKDFSKRAATFTKAMPSPLNLYYKVNVGSNFLASQIGRTGVDKIREKLSESLSKNYAKMVFAGLFSVSKVLQDASKGSGKLSTNLRKVTDGTNKIINGMNQGKQPIASFSGGAQQLSNAADQLSAGANKINSGFEKVNSGMGSLETGLHTLYNSSNQLTNTVTPISGKAGQYQQLFSDFQKNHPEINTQELQPLQNAGKDLTEKSAFFIYNLQKFNDGLGKAADSSTALHTGTSQLARNVTKLSAGAGKIADSEKKLSTGASSLENGWNSAIQNLTSLKKNLEQITAGSNQLTSQLADGAKKIGSIHAGEQLYSMMANPVHLKEELVHNVPNYGTGLAPYFISLSLFVGALLISTVFPIRETSLPPQSAWLWFLSKFIILAFVSLGHCIITNLILIYAVGLKPVDTGWLFVFTFIASITFMSIIQFLATAADHAGRFLAVILLVLQLTSSSGTFPMELTPWFLQKLHGVLPMTFTVQGFRAAISTGDHTLLFHDVLILVPYFLISVLLTLAVMKIMLHRWENVVHS</sequence>
<dbReference type="EMBL" id="JARMAB010000020">
    <property type="protein sequence ID" value="MED1204121.1"/>
    <property type="molecule type" value="Genomic_DNA"/>
</dbReference>
<keyword evidence="8" id="KW-1185">Reference proteome</keyword>
<reference evidence="7 8" key="1">
    <citation type="submission" date="2023-03" db="EMBL/GenBank/DDBJ databases">
        <title>Bacillus Genome Sequencing.</title>
        <authorList>
            <person name="Dunlap C."/>
        </authorList>
    </citation>
    <scope>NUCLEOTIDE SEQUENCE [LARGE SCALE GENOMIC DNA]</scope>
    <source>
        <strain evidence="7 8">B-23453</strain>
    </source>
</reference>
<feature type="transmembrane region" description="Helical" evidence="5">
    <location>
        <begin position="448"/>
        <end position="468"/>
    </location>
</feature>
<dbReference type="InterPro" id="IPR017500">
    <property type="entry name" value="Phage_infect_YhgE_N"/>
</dbReference>
<dbReference type="Gene3D" id="1.10.287.950">
    <property type="entry name" value="Methyl-accepting chemotaxis protein"/>
    <property type="match status" value="1"/>
</dbReference>
<feature type="transmembrane region" description="Helical" evidence="5">
    <location>
        <begin position="606"/>
        <end position="628"/>
    </location>
</feature>
<dbReference type="NCBIfam" id="TIGR03062">
    <property type="entry name" value="pip_yhgE_Cterm"/>
    <property type="match status" value="1"/>
</dbReference>
<dbReference type="InterPro" id="IPR013525">
    <property type="entry name" value="ABC2_TM"/>
</dbReference>
<dbReference type="SUPFAM" id="SSF58104">
    <property type="entry name" value="Methyl-accepting chemotaxis protein (MCP) signaling domain"/>
    <property type="match status" value="1"/>
</dbReference>
<evidence type="ECO:0000256" key="4">
    <source>
        <dbReference type="ARBA" id="ARBA00023136"/>
    </source>
</evidence>
<feature type="transmembrane region" description="Helical" evidence="5">
    <location>
        <begin position="488"/>
        <end position="511"/>
    </location>
</feature>
<comment type="subcellular location">
    <subcellularLocation>
        <location evidence="1">Membrane</location>
        <topology evidence="1">Multi-pass membrane protein</topology>
    </subcellularLocation>
</comment>
<comment type="caution">
    <text evidence="7">The sequence shown here is derived from an EMBL/GenBank/DDBJ whole genome shotgun (WGS) entry which is preliminary data.</text>
</comment>
<evidence type="ECO:0000313" key="8">
    <source>
        <dbReference type="Proteomes" id="UP001341444"/>
    </source>
</evidence>
<keyword evidence="4 5" id="KW-0472">Membrane</keyword>
<accession>A0ABU6MHH0</accession>
<proteinExistence type="predicted"/>
<name>A0ABU6MHH0_9BACI</name>
<organism evidence="7 8">
    <name type="scientific">Heyndrickxia acidicola</name>
    <dbReference type="NCBI Taxonomy" id="209389"/>
    <lineage>
        <taxon>Bacteria</taxon>
        <taxon>Bacillati</taxon>
        <taxon>Bacillota</taxon>
        <taxon>Bacilli</taxon>
        <taxon>Bacillales</taxon>
        <taxon>Bacillaceae</taxon>
        <taxon>Heyndrickxia</taxon>
    </lineage>
</organism>
<dbReference type="PANTHER" id="PTHR43077">
    <property type="entry name" value="TRANSPORT PERMEASE YVFS-RELATED"/>
    <property type="match status" value="1"/>
</dbReference>
<dbReference type="NCBIfam" id="TIGR03061">
    <property type="entry name" value="pip_yhgE_Nterm"/>
    <property type="match status" value="1"/>
</dbReference>
<dbReference type="Pfam" id="PF12698">
    <property type="entry name" value="ABC2_membrane_3"/>
    <property type="match status" value="1"/>
</dbReference>
<evidence type="ECO:0000256" key="3">
    <source>
        <dbReference type="ARBA" id="ARBA00022989"/>
    </source>
</evidence>
<dbReference type="RefSeq" id="WP_066263907.1">
    <property type="nucleotide sequence ID" value="NZ_JARMAB010000020.1"/>
</dbReference>
<dbReference type="PANTHER" id="PTHR43077:SF5">
    <property type="entry name" value="PHAGE INFECTION PROTEIN"/>
    <property type="match status" value="1"/>
</dbReference>
<evidence type="ECO:0000313" key="7">
    <source>
        <dbReference type="EMBL" id="MED1204121.1"/>
    </source>
</evidence>
<feature type="domain" description="ABC-2 type transporter transmembrane" evidence="6">
    <location>
        <begin position="272"/>
        <end position="621"/>
    </location>
</feature>
<evidence type="ECO:0000256" key="2">
    <source>
        <dbReference type="ARBA" id="ARBA00022692"/>
    </source>
</evidence>
<dbReference type="InterPro" id="IPR051328">
    <property type="entry name" value="T7SS_ABC-Transporter"/>
</dbReference>
<evidence type="ECO:0000256" key="5">
    <source>
        <dbReference type="SAM" id="Phobius"/>
    </source>
</evidence>
<dbReference type="Proteomes" id="UP001341444">
    <property type="component" value="Unassembled WGS sequence"/>
</dbReference>
<keyword evidence="3 5" id="KW-1133">Transmembrane helix</keyword>
<feature type="transmembrane region" description="Helical" evidence="5">
    <location>
        <begin position="518"/>
        <end position="539"/>
    </location>
</feature>
<protein>
    <submittedName>
        <fullName evidence="7">YhgE/Pip domain-containing protein</fullName>
    </submittedName>
</protein>
<feature type="transmembrane region" description="Helical" evidence="5">
    <location>
        <begin position="20"/>
        <end position="41"/>
    </location>
</feature>
<evidence type="ECO:0000256" key="1">
    <source>
        <dbReference type="ARBA" id="ARBA00004141"/>
    </source>
</evidence>
<evidence type="ECO:0000259" key="6">
    <source>
        <dbReference type="Pfam" id="PF12698"/>
    </source>
</evidence>
<dbReference type="Gene3D" id="3.40.1710.10">
    <property type="entry name" value="abc type-2 transporter like domain"/>
    <property type="match status" value="1"/>
</dbReference>
<dbReference type="InterPro" id="IPR017501">
    <property type="entry name" value="Phage_infect_YhgE_C"/>
</dbReference>
<keyword evidence="2 5" id="KW-0812">Transmembrane</keyword>